<proteinExistence type="predicted"/>
<dbReference type="Pfam" id="PF13385">
    <property type="entry name" value="Laminin_G_3"/>
    <property type="match status" value="1"/>
</dbReference>
<sequence>MRGTNGRISSGRVFFVGALFLFIALSVAAGFVSEGPVGYWTFDEFRGTVAADSSGNGFNGTHIGSPVSVPGMIGGALLFNGGDAVMVPASAGTTTGGDMTIALWFDADSVGEKGQGRFVSKDGSFEVRFSNYKSRIYFDANRWATPGKWRGYLDEDKSLMAGWHYLVITYEYRVGNNPTPVFYLDGGNMMVENFKLLSGDLGPDPGNPIYFGNRAGMDRGFDGSLDDPRIYDRILTSWEVNSLFYCGIGKGCED</sequence>
<name>A0A1G2H8P5_9BACT</name>
<reference evidence="1 2" key="1">
    <citation type="journal article" date="2016" name="Nat. Commun.">
        <title>Thousands of microbial genomes shed light on interconnected biogeochemical processes in an aquifer system.</title>
        <authorList>
            <person name="Anantharaman K."/>
            <person name="Brown C.T."/>
            <person name="Hug L.A."/>
            <person name="Sharon I."/>
            <person name="Castelle C.J."/>
            <person name="Probst A.J."/>
            <person name="Thomas B.C."/>
            <person name="Singh A."/>
            <person name="Wilkins M.J."/>
            <person name="Karaoz U."/>
            <person name="Brodie E.L."/>
            <person name="Williams K.H."/>
            <person name="Hubbard S.S."/>
            <person name="Banfield J.F."/>
        </authorList>
    </citation>
    <scope>NUCLEOTIDE SEQUENCE [LARGE SCALE GENOMIC DNA]</scope>
</reference>
<evidence type="ECO:0008006" key="3">
    <source>
        <dbReference type="Google" id="ProtNLM"/>
    </source>
</evidence>
<protein>
    <recommendedName>
        <fullName evidence="3">LamG-like jellyroll fold domain-containing protein</fullName>
    </recommendedName>
</protein>
<accession>A0A1G2H8P5</accession>
<dbReference type="Proteomes" id="UP000177932">
    <property type="component" value="Unassembled WGS sequence"/>
</dbReference>
<evidence type="ECO:0000313" key="2">
    <source>
        <dbReference type="Proteomes" id="UP000177932"/>
    </source>
</evidence>
<dbReference type="InterPro" id="IPR013320">
    <property type="entry name" value="ConA-like_dom_sf"/>
</dbReference>
<dbReference type="SUPFAM" id="SSF49899">
    <property type="entry name" value="Concanavalin A-like lectins/glucanases"/>
    <property type="match status" value="1"/>
</dbReference>
<dbReference type="AlphaFoldDB" id="A0A1G2H8P5"/>
<dbReference type="EMBL" id="MHOD01000002">
    <property type="protein sequence ID" value="OGZ58680.1"/>
    <property type="molecule type" value="Genomic_DNA"/>
</dbReference>
<dbReference type="Gene3D" id="2.60.120.200">
    <property type="match status" value="1"/>
</dbReference>
<comment type="caution">
    <text evidence="1">The sequence shown here is derived from an EMBL/GenBank/DDBJ whole genome shotgun (WGS) entry which is preliminary data.</text>
</comment>
<gene>
    <name evidence="1" type="ORF">A2827_03455</name>
</gene>
<organism evidence="1 2">
    <name type="scientific">Candidatus Spechtbacteria bacterium RIFCSPHIGHO2_01_FULL_43_30</name>
    <dbReference type="NCBI Taxonomy" id="1802158"/>
    <lineage>
        <taxon>Bacteria</taxon>
        <taxon>Candidatus Spechtiibacteriota</taxon>
    </lineage>
</organism>
<evidence type="ECO:0000313" key="1">
    <source>
        <dbReference type="EMBL" id="OGZ58680.1"/>
    </source>
</evidence>